<keyword evidence="3" id="KW-1185">Reference proteome</keyword>
<proteinExistence type="predicted"/>
<dbReference type="RefSeq" id="WP_072304371.1">
    <property type="nucleotide sequence ID" value="NZ_FPIY01000004.1"/>
</dbReference>
<dbReference type="AlphaFoldDB" id="A0A1K1QKH1"/>
<dbReference type="STRING" id="76595.SAMN05660313_02742"/>
<evidence type="ECO:0000256" key="1">
    <source>
        <dbReference type="SAM" id="Coils"/>
    </source>
</evidence>
<name>A0A1K1QKH1_9FLAO</name>
<feature type="coiled-coil region" evidence="1">
    <location>
        <begin position="37"/>
        <end position="64"/>
    </location>
</feature>
<evidence type="ECO:0000313" key="3">
    <source>
        <dbReference type="Proteomes" id="UP000183257"/>
    </source>
</evidence>
<evidence type="ECO:0000313" key="2">
    <source>
        <dbReference type="EMBL" id="SFW60440.1"/>
    </source>
</evidence>
<keyword evidence="1" id="KW-0175">Coiled coil</keyword>
<reference evidence="3" key="1">
    <citation type="submission" date="2016-11" db="EMBL/GenBank/DDBJ databases">
        <authorList>
            <person name="Varghese N."/>
            <person name="Submissions S."/>
        </authorList>
    </citation>
    <scope>NUCLEOTIDE SEQUENCE [LARGE SCALE GENOMIC DNA]</scope>
    <source>
        <strain evidence="3">DSM 24786</strain>
    </source>
</reference>
<dbReference type="EMBL" id="FPIY01000004">
    <property type="protein sequence ID" value="SFW60440.1"/>
    <property type="molecule type" value="Genomic_DNA"/>
</dbReference>
<dbReference type="Proteomes" id="UP000183257">
    <property type="component" value="Unassembled WGS sequence"/>
</dbReference>
<dbReference type="OrthoDB" id="828248at2"/>
<protein>
    <submittedName>
        <fullName evidence="2">Uncharacterized protein</fullName>
    </submittedName>
</protein>
<accession>A0A1K1QKH1</accession>
<sequence>MSKVAKCPTCGSNSKIKEIDGKISYEAVQDDEAFKKIGQLKKAMEKFKAKAEQLQEELEILKAETK</sequence>
<organism evidence="2 3">
    <name type="scientific">Cellulophaga fucicola</name>
    <dbReference type="NCBI Taxonomy" id="76595"/>
    <lineage>
        <taxon>Bacteria</taxon>
        <taxon>Pseudomonadati</taxon>
        <taxon>Bacteroidota</taxon>
        <taxon>Flavobacteriia</taxon>
        <taxon>Flavobacteriales</taxon>
        <taxon>Flavobacteriaceae</taxon>
        <taxon>Cellulophaga</taxon>
    </lineage>
</organism>
<gene>
    <name evidence="2" type="ORF">SAMN05660313_02742</name>
</gene>